<organism evidence="1 2">
    <name type="scientific">Empedobacter brevis</name>
    <dbReference type="NCBI Taxonomy" id="247"/>
    <lineage>
        <taxon>Bacteria</taxon>
        <taxon>Pseudomonadati</taxon>
        <taxon>Bacteroidota</taxon>
        <taxon>Flavobacteriia</taxon>
        <taxon>Flavobacteriales</taxon>
        <taxon>Weeksellaceae</taxon>
        <taxon>Empedobacter</taxon>
    </lineage>
</organism>
<protein>
    <recommendedName>
        <fullName evidence="3">RHS repeat protein</fullName>
    </recommendedName>
</protein>
<evidence type="ECO:0008006" key="3">
    <source>
        <dbReference type="Google" id="ProtNLM"/>
    </source>
</evidence>
<proteinExistence type="predicted"/>
<dbReference type="Proteomes" id="UP001170959">
    <property type="component" value="Unassembled WGS sequence"/>
</dbReference>
<comment type="caution">
    <text evidence="1">The sequence shown here is derived from an EMBL/GenBank/DDBJ whole genome shotgun (WGS) entry which is preliminary data.</text>
</comment>
<dbReference type="RefSeq" id="WP_286494173.1">
    <property type="nucleotide sequence ID" value="NZ_JACAGJ010000008.1"/>
</dbReference>
<sequence length="144" mass="16568">MVGNVSEVLLHYNTLITNKIIHNNTKGKLTFAFCYFIRKMGYIFKKNYFLFLNLPTEVLWRNGDKISYTYDASGVKLAKVVTEGEGVRVTTTDYINGFQYKQVDSPTSKQVKRLEFFPTTEGYVSVTGGTAFNYVYNYTDHFDS</sequence>
<dbReference type="EMBL" id="JACAGJ010000008">
    <property type="protein sequence ID" value="MDM1073767.1"/>
    <property type="molecule type" value="Genomic_DNA"/>
</dbReference>
<reference evidence="1" key="1">
    <citation type="submission" date="2020-06" db="EMBL/GenBank/DDBJ databases">
        <authorList>
            <person name="Dong N."/>
        </authorList>
    </citation>
    <scope>NUCLEOTIDE SEQUENCE</scope>
    <source>
        <strain evidence="1">R655-4</strain>
    </source>
</reference>
<dbReference type="AlphaFoldDB" id="A0AAJ1QGZ7"/>
<gene>
    <name evidence="1" type="ORF">HX001_14860</name>
</gene>
<name>A0AAJ1QGZ7_9FLAO</name>
<reference evidence="1" key="2">
    <citation type="journal article" date="2022" name="Sci. Total Environ.">
        <title>Prevalence, transmission, and molecular epidemiology of tet(X)-positive bacteria among humans, animals, and environmental niches in China: An epidemiological, and genomic-based study.</title>
        <authorList>
            <person name="Dong N."/>
            <person name="Zeng Y."/>
            <person name="Cai C."/>
            <person name="Sun C."/>
            <person name="Lu J."/>
            <person name="Liu C."/>
            <person name="Zhou H."/>
            <person name="Sun Q."/>
            <person name="Shu L."/>
            <person name="Wang H."/>
            <person name="Wang Y."/>
            <person name="Wang S."/>
            <person name="Wu C."/>
            <person name="Chan E.W."/>
            <person name="Chen G."/>
            <person name="Shen Z."/>
            <person name="Chen S."/>
            <person name="Zhang R."/>
        </authorList>
    </citation>
    <scope>NUCLEOTIDE SEQUENCE</scope>
    <source>
        <strain evidence="1">R655-4</strain>
    </source>
</reference>
<evidence type="ECO:0000313" key="2">
    <source>
        <dbReference type="Proteomes" id="UP001170959"/>
    </source>
</evidence>
<dbReference type="Gene3D" id="2.180.10.10">
    <property type="entry name" value="RHS repeat-associated core"/>
    <property type="match status" value="1"/>
</dbReference>
<accession>A0AAJ1QGZ7</accession>
<evidence type="ECO:0000313" key="1">
    <source>
        <dbReference type="EMBL" id="MDM1073767.1"/>
    </source>
</evidence>